<proteinExistence type="predicted"/>
<dbReference type="SMART" id="SM00382">
    <property type="entry name" value="AAA"/>
    <property type="match status" value="1"/>
</dbReference>
<evidence type="ECO:0000256" key="3">
    <source>
        <dbReference type="ARBA" id="ARBA00022840"/>
    </source>
</evidence>
<reference evidence="5" key="1">
    <citation type="submission" date="2023-07" db="EMBL/GenBank/DDBJ databases">
        <title>Genomic Encyclopedia of Type Strains, Phase IV (KMG-IV): sequencing the most valuable type-strain genomes for metagenomic binning, comparative biology and taxonomic classification.</title>
        <authorList>
            <person name="Goeker M."/>
        </authorList>
    </citation>
    <scope>NUCLEOTIDE SEQUENCE</scope>
    <source>
        <strain evidence="5">DSM 26174</strain>
    </source>
</reference>
<sequence length="235" mass="26209">MLEAINLKKNFGDHQALKGINMTVNAGEIFCLLGANGAGKTTTINIFLNFIKPTEGQVLVDGEPMEKNIKLARKKMVYIPENLMLYPHLSGVENLDFFLRIGGISLNKENLEQQLISSGLQDNFIHRSVSTYSKGMRQKVGIALAKSKNASILLLDEPTSGLDPKASNEFHDLLLKMKEDGVSTLMATHDLFRAKSTGTHIGIMKNGEMVKTLESHEIDYQDLEQLYLEEMVRLD</sequence>
<dbReference type="GO" id="GO:0005524">
    <property type="term" value="F:ATP binding"/>
    <property type="evidence" value="ECO:0007669"/>
    <property type="project" value="UniProtKB-KW"/>
</dbReference>
<evidence type="ECO:0000256" key="2">
    <source>
        <dbReference type="ARBA" id="ARBA00022741"/>
    </source>
</evidence>
<dbReference type="InterPro" id="IPR003439">
    <property type="entry name" value="ABC_transporter-like_ATP-bd"/>
</dbReference>
<evidence type="ECO:0000313" key="6">
    <source>
        <dbReference type="Proteomes" id="UP001185092"/>
    </source>
</evidence>
<gene>
    <name evidence="5" type="ORF">HNQ88_005113</name>
</gene>
<dbReference type="AlphaFoldDB" id="A0AAE3XUB2"/>
<organism evidence="5 6">
    <name type="scientific">Aureibacter tunicatorum</name>
    <dbReference type="NCBI Taxonomy" id="866807"/>
    <lineage>
        <taxon>Bacteria</taxon>
        <taxon>Pseudomonadati</taxon>
        <taxon>Bacteroidota</taxon>
        <taxon>Cytophagia</taxon>
        <taxon>Cytophagales</taxon>
        <taxon>Persicobacteraceae</taxon>
        <taxon>Aureibacter</taxon>
    </lineage>
</organism>
<keyword evidence="1" id="KW-0813">Transport</keyword>
<dbReference type="PANTHER" id="PTHR42939">
    <property type="entry name" value="ABC TRANSPORTER ATP-BINDING PROTEIN ALBC-RELATED"/>
    <property type="match status" value="1"/>
</dbReference>
<keyword evidence="2" id="KW-0547">Nucleotide-binding</keyword>
<dbReference type="Gene3D" id="3.40.50.300">
    <property type="entry name" value="P-loop containing nucleotide triphosphate hydrolases"/>
    <property type="match status" value="1"/>
</dbReference>
<evidence type="ECO:0000256" key="1">
    <source>
        <dbReference type="ARBA" id="ARBA00022448"/>
    </source>
</evidence>
<name>A0AAE3XUB2_9BACT</name>
<keyword evidence="6" id="KW-1185">Reference proteome</keyword>
<dbReference type="PANTHER" id="PTHR42939:SF1">
    <property type="entry name" value="ABC TRANSPORTER ATP-BINDING PROTEIN ALBC-RELATED"/>
    <property type="match status" value="1"/>
</dbReference>
<dbReference type="SUPFAM" id="SSF52540">
    <property type="entry name" value="P-loop containing nucleoside triphosphate hydrolases"/>
    <property type="match status" value="1"/>
</dbReference>
<comment type="caution">
    <text evidence="5">The sequence shown here is derived from an EMBL/GenBank/DDBJ whole genome shotgun (WGS) entry which is preliminary data.</text>
</comment>
<dbReference type="RefSeq" id="WP_309943334.1">
    <property type="nucleotide sequence ID" value="NZ_AP025307.1"/>
</dbReference>
<dbReference type="GO" id="GO:0016887">
    <property type="term" value="F:ATP hydrolysis activity"/>
    <property type="evidence" value="ECO:0007669"/>
    <property type="project" value="InterPro"/>
</dbReference>
<dbReference type="Proteomes" id="UP001185092">
    <property type="component" value="Unassembled WGS sequence"/>
</dbReference>
<dbReference type="CDD" id="cd03230">
    <property type="entry name" value="ABC_DR_subfamily_A"/>
    <property type="match status" value="1"/>
</dbReference>
<evidence type="ECO:0000259" key="4">
    <source>
        <dbReference type="PROSITE" id="PS50893"/>
    </source>
</evidence>
<dbReference type="InterPro" id="IPR003593">
    <property type="entry name" value="AAA+_ATPase"/>
</dbReference>
<dbReference type="Pfam" id="PF00005">
    <property type="entry name" value="ABC_tran"/>
    <property type="match status" value="1"/>
</dbReference>
<dbReference type="InterPro" id="IPR027417">
    <property type="entry name" value="P-loop_NTPase"/>
</dbReference>
<accession>A0AAE3XUB2</accession>
<dbReference type="PROSITE" id="PS50893">
    <property type="entry name" value="ABC_TRANSPORTER_2"/>
    <property type="match status" value="1"/>
</dbReference>
<dbReference type="EMBL" id="JAVDQD010000016">
    <property type="protein sequence ID" value="MDR6242026.1"/>
    <property type="molecule type" value="Genomic_DNA"/>
</dbReference>
<dbReference type="InterPro" id="IPR051782">
    <property type="entry name" value="ABC_Transporter_VariousFunc"/>
</dbReference>
<keyword evidence="3 5" id="KW-0067">ATP-binding</keyword>
<protein>
    <submittedName>
        <fullName evidence="5">ABC-2 type transport system ATP-binding protein</fullName>
    </submittedName>
</protein>
<evidence type="ECO:0000313" key="5">
    <source>
        <dbReference type="EMBL" id="MDR6242026.1"/>
    </source>
</evidence>
<feature type="domain" description="ABC transporter" evidence="4">
    <location>
        <begin position="2"/>
        <end position="231"/>
    </location>
</feature>